<dbReference type="Gene3D" id="1.10.287.70">
    <property type="match status" value="1"/>
</dbReference>
<feature type="transmembrane region" description="Helical" evidence="14">
    <location>
        <begin position="750"/>
        <end position="770"/>
    </location>
</feature>
<evidence type="ECO:0000256" key="8">
    <source>
        <dbReference type="ARBA" id="ARBA00023065"/>
    </source>
</evidence>
<evidence type="ECO:0000256" key="13">
    <source>
        <dbReference type="SAM" id="MobiDB-lite"/>
    </source>
</evidence>
<dbReference type="Pfam" id="PF00023">
    <property type="entry name" value="Ank"/>
    <property type="match status" value="1"/>
</dbReference>
<evidence type="ECO:0000256" key="5">
    <source>
        <dbReference type="ARBA" id="ARBA00022737"/>
    </source>
</evidence>
<evidence type="ECO:0000256" key="10">
    <source>
        <dbReference type="ARBA" id="ARBA00023180"/>
    </source>
</evidence>
<comment type="caution">
    <text evidence="16">The sequence shown here is derived from an EMBL/GenBank/DDBJ whole genome shotgun (WGS) entry which is preliminary data.</text>
</comment>
<feature type="transmembrane region" description="Helical" evidence="14">
    <location>
        <begin position="685"/>
        <end position="704"/>
    </location>
</feature>
<evidence type="ECO:0000313" key="17">
    <source>
        <dbReference type="Proteomes" id="UP000215902"/>
    </source>
</evidence>
<keyword evidence="8" id="KW-0406">Ion transport</keyword>
<dbReference type="PROSITE" id="PS50088">
    <property type="entry name" value="ANK_REPEAT"/>
    <property type="match status" value="1"/>
</dbReference>
<dbReference type="Proteomes" id="UP000215902">
    <property type="component" value="Unassembled WGS sequence"/>
</dbReference>
<evidence type="ECO:0000256" key="2">
    <source>
        <dbReference type="ARBA" id="ARBA00022448"/>
    </source>
</evidence>
<evidence type="ECO:0000259" key="15">
    <source>
        <dbReference type="Pfam" id="PF00520"/>
    </source>
</evidence>
<dbReference type="OrthoDB" id="5987403at2759"/>
<accession>A0A267DG08</accession>
<dbReference type="AlphaFoldDB" id="A0A267DG08"/>
<feature type="compositionally biased region" description="Basic and acidic residues" evidence="13">
    <location>
        <begin position="1183"/>
        <end position="1194"/>
    </location>
</feature>
<dbReference type="InterPro" id="IPR052076">
    <property type="entry name" value="TRP_cation_channel"/>
</dbReference>
<keyword evidence="5" id="KW-0677">Repeat</keyword>
<keyword evidence="6 14" id="KW-1133">Transmembrane helix</keyword>
<keyword evidence="7 12" id="KW-0040">ANK repeat</keyword>
<sequence length="1228" mass="141554">MHSAERRAGQSDSQARAVSETAMEPDESDPFVDLSRALAVPAVELILFEMLPLGDRSAQELYHSICQFDNDMVRALLKDRPELTNECRSRVKFQQKVNIEEESNTHTIELDDATPLHVATAVTNAEIIRDLLRAGANPVQPFTTFRAWINKASEATKPDVAMAGGVALHLGVLLDSYLCVRELASPDLYYARVRRLLLAPQPIGQSFCTAGMLDFLDWPLREMIVDNQFHLGGASPLQLASLLSSKGMIRQVILRYLQYYTMKYYLVRHEVPFTKFKNQLRFASDDTGVLDEIERGYALHLCLSMRSKESTATLIEFDDIYEIFVSCIYHRLEVAQKFLAECEAQGVQPDIAKLNEYLRLPGDKDLLPTGMERHDDAEFVNLWHRVVLPTVREVWTEMVEGTAFDLRRLGKPMRLESKADFAQHRARIRYWNENLTVFRSPVVVHQVSQDYAFQRDLGFYLTRLNKPDLVYMEGGNERRPLDYPVITGDIRTAKVLLSRGAKCTYIQNLWKMKDNDIVRATMTQPHWEEYYMDRANPCALFDNEPELVMAVMDRFVQVKKTTQDEDSNSQFEKIVLNYKFFDAELKQPRKEGVPHPILTLVRRNLTSMLMHPLVYRYIHRVFPAVFFLYLLLFLTYFAFNILFTGHLINVSMIKEQNDASEYKKCLESGSNMTVHDMTWYKQNRFWTVGVVGYLKGFVIFFLIKEMLQLVVRKLDYFGLGNMIDLFVFVSILVLLHSHEHSAGCQYYSDSQWQLAAVVLFFTWFNVFLYFRKFPVFGVYIVMFLVILQNSVKFLFLFSVLVFAFAAQFHILMGNQLRFSNYWDACLKVFVMGTGELTFEEIFLEDQNSSSTLVAYDALSRAVFILFIVIIGIVTMNLLVGLAVDDISQIQRRAQLKRLALQADLSISILSRLYEFRRKFIKWWRERDEANILQLVLLFAFSAFLLPLLTVMLVFIAILLVLSFFRHLQHKKDHYFRVYTQRHIHEWYSVLCAGLIKTVFNINSEEDFREQIVEMKARKKTLKYYTEDSDSDEEEMQQIEHLKQSVSRVETKLDLLLQQQRSAAAAAAAAAATGAPNASLYSRQASAYPGQPQQPQPGTDRGQHALLSLVSEAKQQSTLDQLNSLARAEESEEHLLPFHRFRRVTMRQRRLRDSRKHFELNIMDETDGDGGADRGSELGGVGSDDGKRHELHEALDYVEEEEEQAAAETGASSSVEVHLLPKSRTHGRD</sequence>
<keyword evidence="4 14" id="KW-0812">Transmembrane</keyword>
<feature type="transmembrane region" description="Helical" evidence="14">
    <location>
        <begin position="716"/>
        <end position="738"/>
    </location>
</feature>
<evidence type="ECO:0000256" key="12">
    <source>
        <dbReference type="PROSITE-ProRule" id="PRU00023"/>
    </source>
</evidence>
<feature type="domain" description="Ion transport" evidence="15">
    <location>
        <begin position="696"/>
        <end position="894"/>
    </location>
</feature>
<dbReference type="GO" id="GO:0005216">
    <property type="term" value="F:monoatomic ion channel activity"/>
    <property type="evidence" value="ECO:0007669"/>
    <property type="project" value="InterPro"/>
</dbReference>
<dbReference type="InterPro" id="IPR002110">
    <property type="entry name" value="Ankyrin_rpt"/>
</dbReference>
<feature type="transmembrane region" description="Helical" evidence="14">
    <location>
        <begin position="617"/>
        <end position="639"/>
    </location>
</feature>
<dbReference type="STRING" id="282301.A0A267DG08"/>
<keyword evidence="2" id="KW-0813">Transport</keyword>
<dbReference type="InterPro" id="IPR005821">
    <property type="entry name" value="Ion_trans_dom"/>
</dbReference>
<keyword evidence="3" id="KW-0716">Sensory transduction</keyword>
<evidence type="ECO:0000256" key="4">
    <source>
        <dbReference type="ARBA" id="ARBA00022692"/>
    </source>
</evidence>
<dbReference type="EMBL" id="NIVC01004198">
    <property type="protein sequence ID" value="PAA48238.1"/>
    <property type="molecule type" value="Genomic_DNA"/>
</dbReference>
<organism evidence="16 17">
    <name type="scientific">Macrostomum lignano</name>
    <dbReference type="NCBI Taxonomy" id="282301"/>
    <lineage>
        <taxon>Eukaryota</taxon>
        <taxon>Metazoa</taxon>
        <taxon>Spiralia</taxon>
        <taxon>Lophotrochozoa</taxon>
        <taxon>Platyhelminthes</taxon>
        <taxon>Rhabditophora</taxon>
        <taxon>Macrostomorpha</taxon>
        <taxon>Macrostomida</taxon>
        <taxon>Macrostomidae</taxon>
        <taxon>Macrostomum</taxon>
    </lineage>
</organism>
<dbReference type="PANTHER" id="PTHR47143:SF1">
    <property type="entry name" value="ION_TRANS DOMAIN-CONTAINING PROTEIN"/>
    <property type="match status" value="1"/>
</dbReference>
<feature type="transmembrane region" description="Helical" evidence="14">
    <location>
        <begin position="791"/>
        <end position="812"/>
    </location>
</feature>
<dbReference type="PROSITE" id="PS50297">
    <property type="entry name" value="ANK_REP_REGION"/>
    <property type="match status" value="1"/>
</dbReference>
<evidence type="ECO:0000313" key="16">
    <source>
        <dbReference type="EMBL" id="PAA48238.1"/>
    </source>
</evidence>
<feature type="transmembrane region" description="Helical" evidence="14">
    <location>
        <begin position="861"/>
        <end position="883"/>
    </location>
</feature>
<name>A0A267DG08_9PLAT</name>
<feature type="compositionally biased region" description="Acidic residues" evidence="13">
    <location>
        <begin position="1195"/>
        <end position="1204"/>
    </location>
</feature>
<protein>
    <recommendedName>
        <fullName evidence="15">Ion transport domain-containing protein</fullName>
    </recommendedName>
</protein>
<evidence type="ECO:0000256" key="14">
    <source>
        <dbReference type="SAM" id="Phobius"/>
    </source>
</evidence>
<proteinExistence type="predicted"/>
<evidence type="ECO:0000256" key="11">
    <source>
        <dbReference type="ARBA" id="ARBA00023303"/>
    </source>
</evidence>
<keyword evidence="10" id="KW-0325">Glycoprotein</keyword>
<evidence type="ECO:0000256" key="7">
    <source>
        <dbReference type="ARBA" id="ARBA00023043"/>
    </source>
</evidence>
<dbReference type="Pfam" id="PF00520">
    <property type="entry name" value="Ion_trans"/>
    <property type="match status" value="1"/>
</dbReference>
<keyword evidence="17" id="KW-1185">Reference proteome</keyword>
<dbReference type="PANTHER" id="PTHR47143">
    <property type="entry name" value="TRANSIENT RECEPTOR POTENTIAL CATION CHANNEL PROTEIN PAINLESS"/>
    <property type="match status" value="1"/>
</dbReference>
<feature type="repeat" description="ANK" evidence="12">
    <location>
        <begin position="111"/>
        <end position="137"/>
    </location>
</feature>
<feature type="transmembrane region" description="Helical" evidence="14">
    <location>
        <begin position="933"/>
        <end position="961"/>
    </location>
</feature>
<comment type="subcellular location">
    <subcellularLocation>
        <location evidence="1">Membrane</location>
        <topology evidence="1">Multi-pass membrane protein</topology>
    </subcellularLocation>
</comment>
<keyword evidence="9 14" id="KW-0472">Membrane</keyword>
<evidence type="ECO:0000256" key="6">
    <source>
        <dbReference type="ARBA" id="ARBA00022989"/>
    </source>
</evidence>
<dbReference type="SUPFAM" id="SSF48403">
    <property type="entry name" value="Ankyrin repeat"/>
    <property type="match status" value="1"/>
</dbReference>
<dbReference type="InterPro" id="IPR036770">
    <property type="entry name" value="Ankyrin_rpt-contain_sf"/>
</dbReference>
<evidence type="ECO:0000256" key="1">
    <source>
        <dbReference type="ARBA" id="ARBA00004141"/>
    </source>
</evidence>
<dbReference type="SMART" id="SM00248">
    <property type="entry name" value="ANK"/>
    <property type="match status" value="3"/>
</dbReference>
<evidence type="ECO:0000256" key="9">
    <source>
        <dbReference type="ARBA" id="ARBA00023136"/>
    </source>
</evidence>
<feature type="region of interest" description="Disordered" evidence="13">
    <location>
        <begin position="1161"/>
        <end position="1228"/>
    </location>
</feature>
<dbReference type="GO" id="GO:1902495">
    <property type="term" value="C:transmembrane transporter complex"/>
    <property type="evidence" value="ECO:0007669"/>
    <property type="project" value="TreeGrafter"/>
</dbReference>
<keyword evidence="11" id="KW-0407">Ion channel</keyword>
<evidence type="ECO:0000256" key="3">
    <source>
        <dbReference type="ARBA" id="ARBA00022606"/>
    </source>
</evidence>
<reference evidence="16 17" key="1">
    <citation type="submission" date="2017-06" db="EMBL/GenBank/DDBJ databases">
        <title>A platform for efficient transgenesis in Macrostomum lignano, a flatworm model organism for stem cell research.</title>
        <authorList>
            <person name="Berezikov E."/>
        </authorList>
    </citation>
    <scope>NUCLEOTIDE SEQUENCE [LARGE SCALE GENOMIC DNA]</scope>
    <source>
        <strain evidence="16">DV1</strain>
        <tissue evidence="16">Whole organism</tissue>
    </source>
</reference>
<gene>
    <name evidence="16" type="ORF">BOX15_Mlig023881g2</name>
</gene>
<feature type="region of interest" description="Disordered" evidence="13">
    <location>
        <begin position="1"/>
        <end position="29"/>
    </location>
</feature>
<dbReference type="Gene3D" id="1.25.40.20">
    <property type="entry name" value="Ankyrin repeat-containing domain"/>
    <property type="match status" value="1"/>
</dbReference>